<feature type="domain" description="HAMP" evidence="13">
    <location>
        <begin position="196"/>
        <end position="247"/>
    </location>
</feature>
<evidence type="ECO:0000256" key="1">
    <source>
        <dbReference type="ARBA" id="ARBA00000085"/>
    </source>
</evidence>
<keyword evidence="15" id="KW-1185">Reference proteome</keyword>
<evidence type="ECO:0000256" key="4">
    <source>
        <dbReference type="ARBA" id="ARBA00022553"/>
    </source>
</evidence>
<dbReference type="RefSeq" id="WP_148594626.1">
    <property type="nucleotide sequence ID" value="NZ_CP042997.1"/>
</dbReference>
<feature type="domain" description="Histidine kinase" evidence="12">
    <location>
        <begin position="255"/>
        <end position="471"/>
    </location>
</feature>
<dbReference type="Gene3D" id="1.10.287.130">
    <property type="match status" value="1"/>
</dbReference>
<evidence type="ECO:0000256" key="9">
    <source>
        <dbReference type="ARBA" id="ARBA00023012"/>
    </source>
</evidence>
<evidence type="ECO:0000256" key="11">
    <source>
        <dbReference type="SAM" id="MobiDB-lite"/>
    </source>
</evidence>
<dbReference type="InterPro" id="IPR003661">
    <property type="entry name" value="HisK_dim/P_dom"/>
</dbReference>
<dbReference type="SUPFAM" id="SSF55874">
    <property type="entry name" value="ATPase domain of HSP90 chaperone/DNA topoisomerase II/histidine kinase"/>
    <property type="match status" value="1"/>
</dbReference>
<dbReference type="SUPFAM" id="SSF47384">
    <property type="entry name" value="Homodimeric domain of signal transducing histidine kinase"/>
    <property type="match status" value="1"/>
</dbReference>
<sequence>MTLVTRVSVAFLVALALALSGFSACLYVLAGLRLRLDLDQELEATLDRFPERRESASGRVAWAVYDDAGRRIEGSTGAGSQAVLDGRDLGPIAVDVAKTIADRDGLRWRVLARRIGGRGRHGPPPDDRGGPRRPPPPEKEARKGGGPGRDRPGQVLAAWASLEPVEAELRWLALALPLISIGLWGLTAAIGHHFGRRALAPLTLMAESARNMPFDDGRLPSPGTRDELDEFARSFNGLLDRLHVALERQRQFTGQASHQLRTPLAALVAAIDVARRRPRTAEEHERILDRLRDDAGRLWRVVEALLFLARADADAELPDAERLDLAAWAAGHLRLWSDHGRAADLHFEASGGARPWTRAHRPLLAQLLDNLLENACKYSPPGTPVVVRVAEEPGAASLAVEDRGSGIPAADLPRIFEPFHRAESARRQGPAGVGLGLAVARRIAEAHGGTIVAESEPGRGSRFVVRLPLVKADTREVVREPGLTRSPDGAGPHGG</sequence>
<dbReference type="Pfam" id="PF02518">
    <property type="entry name" value="HATPase_c"/>
    <property type="match status" value="1"/>
</dbReference>
<dbReference type="InterPro" id="IPR036890">
    <property type="entry name" value="HATPase_C_sf"/>
</dbReference>
<dbReference type="GO" id="GO:0000155">
    <property type="term" value="F:phosphorelay sensor kinase activity"/>
    <property type="evidence" value="ECO:0007669"/>
    <property type="project" value="InterPro"/>
</dbReference>
<dbReference type="InterPro" id="IPR003594">
    <property type="entry name" value="HATPase_dom"/>
</dbReference>
<dbReference type="CDD" id="cd00075">
    <property type="entry name" value="HATPase"/>
    <property type="match status" value="1"/>
</dbReference>
<keyword evidence="9" id="KW-0902">Two-component regulatory system</keyword>
<evidence type="ECO:0000256" key="6">
    <source>
        <dbReference type="ARBA" id="ARBA00022692"/>
    </source>
</evidence>
<dbReference type="EMBL" id="CP042997">
    <property type="protein sequence ID" value="QEH34748.1"/>
    <property type="molecule type" value="Genomic_DNA"/>
</dbReference>
<keyword evidence="7 14" id="KW-0418">Kinase</keyword>
<dbReference type="FunFam" id="3.30.565.10:FF:000006">
    <property type="entry name" value="Sensor histidine kinase WalK"/>
    <property type="match status" value="1"/>
</dbReference>
<keyword evidence="8" id="KW-1133">Transmembrane helix</keyword>
<dbReference type="InterPro" id="IPR050428">
    <property type="entry name" value="TCS_sensor_his_kinase"/>
</dbReference>
<dbReference type="SMART" id="SM00387">
    <property type="entry name" value="HATPase_c"/>
    <property type="match status" value="1"/>
</dbReference>
<dbReference type="CDD" id="cd00082">
    <property type="entry name" value="HisKA"/>
    <property type="match status" value="1"/>
</dbReference>
<keyword evidence="6" id="KW-0812">Transmembrane</keyword>
<evidence type="ECO:0000259" key="12">
    <source>
        <dbReference type="PROSITE" id="PS50109"/>
    </source>
</evidence>
<reference evidence="14 15" key="1">
    <citation type="submission" date="2019-08" db="EMBL/GenBank/DDBJ databases">
        <title>Deep-cultivation of Planctomycetes and their phenomic and genomic characterization uncovers novel biology.</title>
        <authorList>
            <person name="Wiegand S."/>
            <person name="Jogler M."/>
            <person name="Boedeker C."/>
            <person name="Pinto D."/>
            <person name="Vollmers J."/>
            <person name="Rivas-Marin E."/>
            <person name="Kohn T."/>
            <person name="Peeters S.H."/>
            <person name="Heuer A."/>
            <person name="Rast P."/>
            <person name="Oberbeckmann S."/>
            <person name="Bunk B."/>
            <person name="Jeske O."/>
            <person name="Meyerdierks A."/>
            <person name="Storesund J.E."/>
            <person name="Kallscheuer N."/>
            <person name="Luecker S."/>
            <person name="Lage O.M."/>
            <person name="Pohl T."/>
            <person name="Merkel B.J."/>
            <person name="Hornburger P."/>
            <person name="Mueller R.-W."/>
            <person name="Bruemmer F."/>
            <person name="Labrenz M."/>
            <person name="Spormann A.M."/>
            <person name="Op den Camp H."/>
            <person name="Overmann J."/>
            <person name="Amann R."/>
            <person name="Jetten M.S.M."/>
            <person name="Mascher T."/>
            <person name="Medema M.H."/>
            <person name="Devos D.P."/>
            <person name="Kaster A.-K."/>
            <person name="Ovreas L."/>
            <person name="Rohde M."/>
            <person name="Galperin M.Y."/>
            <person name="Jogler C."/>
        </authorList>
    </citation>
    <scope>NUCLEOTIDE SEQUENCE [LARGE SCALE GENOMIC DNA]</scope>
    <source>
        <strain evidence="14 15">OJF2</strain>
    </source>
</reference>
<dbReference type="Gene3D" id="3.30.565.10">
    <property type="entry name" value="Histidine kinase-like ATPase, C-terminal domain"/>
    <property type="match status" value="1"/>
</dbReference>
<feature type="compositionally biased region" description="Basic and acidic residues" evidence="11">
    <location>
        <begin position="123"/>
        <end position="152"/>
    </location>
</feature>
<accession>A0A5B9W2F7</accession>
<dbReference type="PROSITE" id="PS50885">
    <property type="entry name" value="HAMP"/>
    <property type="match status" value="1"/>
</dbReference>
<dbReference type="PROSITE" id="PS50109">
    <property type="entry name" value="HIS_KIN"/>
    <property type="match status" value="1"/>
</dbReference>
<dbReference type="InterPro" id="IPR003660">
    <property type="entry name" value="HAMP_dom"/>
</dbReference>
<keyword evidence="5 14" id="KW-0808">Transferase</keyword>
<dbReference type="PANTHER" id="PTHR45436:SF5">
    <property type="entry name" value="SENSOR HISTIDINE KINASE TRCS"/>
    <property type="match status" value="1"/>
</dbReference>
<gene>
    <name evidence="14" type="primary">cusS_3</name>
    <name evidence="14" type="ORF">OJF2_32900</name>
</gene>
<evidence type="ECO:0000256" key="5">
    <source>
        <dbReference type="ARBA" id="ARBA00022679"/>
    </source>
</evidence>
<keyword evidence="10" id="KW-0472">Membrane</keyword>
<evidence type="ECO:0000256" key="8">
    <source>
        <dbReference type="ARBA" id="ARBA00022989"/>
    </source>
</evidence>
<dbReference type="InterPro" id="IPR036097">
    <property type="entry name" value="HisK_dim/P_sf"/>
</dbReference>
<evidence type="ECO:0000259" key="13">
    <source>
        <dbReference type="PROSITE" id="PS50885"/>
    </source>
</evidence>
<dbReference type="Proteomes" id="UP000324233">
    <property type="component" value="Chromosome"/>
</dbReference>
<dbReference type="OrthoDB" id="231918at2"/>
<proteinExistence type="predicted"/>
<dbReference type="KEGG" id="agv:OJF2_32900"/>
<evidence type="ECO:0000256" key="2">
    <source>
        <dbReference type="ARBA" id="ARBA00004370"/>
    </source>
</evidence>
<protein>
    <recommendedName>
        <fullName evidence="3">histidine kinase</fullName>
        <ecNumber evidence="3">2.7.13.3</ecNumber>
    </recommendedName>
</protein>
<evidence type="ECO:0000256" key="3">
    <source>
        <dbReference type="ARBA" id="ARBA00012438"/>
    </source>
</evidence>
<comment type="subcellular location">
    <subcellularLocation>
        <location evidence="2">Membrane</location>
    </subcellularLocation>
</comment>
<dbReference type="SMART" id="SM00388">
    <property type="entry name" value="HisKA"/>
    <property type="match status" value="1"/>
</dbReference>
<dbReference type="AlphaFoldDB" id="A0A5B9W2F7"/>
<comment type="catalytic activity">
    <reaction evidence="1">
        <text>ATP + protein L-histidine = ADP + protein N-phospho-L-histidine.</text>
        <dbReference type="EC" id="2.7.13.3"/>
    </reaction>
</comment>
<dbReference type="InterPro" id="IPR005467">
    <property type="entry name" value="His_kinase_dom"/>
</dbReference>
<dbReference type="InterPro" id="IPR004358">
    <property type="entry name" value="Sig_transdc_His_kin-like_C"/>
</dbReference>
<evidence type="ECO:0000256" key="7">
    <source>
        <dbReference type="ARBA" id="ARBA00022777"/>
    </source>
</evidence>
<dbReference type="EC" id="2.7.13.3" evidence="3"/>
<evidence type="ECO:0000313" key="15">
    <source>
        <dbReference type="Proteomes" id="UP000324233"/>
    </source>
</evidence>
<evidence type="ECO:0000256" key="10">
    <source>
        <dbReference type="ARBA" id="ARBA00023136"/>
    </source>
</evidence>
<dbReference type="PRINTS" id="PR00344">
    <property type="entry name" value="BCTRLSENSOR"/>
</dbReference>
<feature type="region of interest" description="Disordered" evidence="11">
    <location>
        <begin position="116"/>
        <end position="152"/>
    </location>
</feature>
<keyword evidence="4" id="KW-0597">Phosphoprotein</keyword>
<dbReference type="GO" id="GO:0005886">
    <property type="term" value="C:plasma membrane"/>
    <property type="evidence" value="ECO:0007669"/>
    <property type="project" value="TreeGrafter"/>
</dbReference>
<organism evidence="14 15">
    <name type="scientific">Aquisphaera giovannonii</name>
    <dbReference type="NCBI Taxonomy" id="406548"/>
    <lineage>
        <taxon>Bacteria</taxon>
        <taxon>Pseudomonadati</taxon>
        <taxon>Planctomycetota</taxon>
        <taxon>Planctomycetia</taxon>
        <taxon>Isosphaerales</taxon>
        <taxon>Isosphaeraceae</taxon>
        <taxon>Aquisphaera</taxon>
    </lineage>
</organism>
<dbReference type="PANTHER" id="PTHR45436">
    <property type="entry name" value="SENSOR HISTIDINE KINASE YKOH"/>
    <property type="match status" value="1"/>
</dbReference>
<dbReference type="Pfam" id="PF00512">
    <property type="entry name" value="HisKA"/>
    <property type="match status" value="1"/>
</dbReference>
<evidence type="ECO:0000313" key="14">
    <source>
        <dbReference type="EMBL" id="QEH34748.1"/>
    </source>
</evidence>
<dbReference type="PROSITE" id="PS51257">
    <property type="entry name" value="PROKAR_LIPOPROTEIN"/>
    <property type="match status" value="1"/>
</dbReference>
<name>A0A5B9W2F7_9BACT</name>